<name>A0A0D3FJF4_9ORYZ</name>
<evidence type="ECO:0000313" key="3">
    <source>
        <dbReference type="EnsemblPlants" id="OBART03G20300.1"/>
    </source>
</evidence>
<dbReference type="EnsemblPlants" id="OBART03G20300.1">
    <property type="protein sequence ID" value="OBART03G20300.1"/>
    <property type="gene ID" value="OBART03G20300"/>
</dbReference>
<feature type="signal peptide" evidence="2">
    <location>
        <begin position="1"/>
        <end position="30"/>
    </location>
</feature>
<feature type="region of interest" description="Disordered" evidence="1">
    <location>
        <begin position="55"/>
        <end position="84"/>
    </location>
</feature>
<dbReference type="Proteomes" id="UP000026960">
    <property type="component" value="Chromosome 3"/>
</dbReference>
<protein>
    <recommendedName>
        <fullName evidence="5">Dirigent protein</fullName>
    </recommendedName>
</protein>
<organism evidence="3">
    <name type="scientific">Oryza barthii</name>
    <dbReference type="NCBI Taxonomy" id="65489"/>
    <lineage>
        <taxon>Eukaryota</taxon>
        <taxon>Viridiplantae</taxon>
        <taxon>Streptophyta</taxon>
        <taxon>Embryophyta</taxon>
        <taxon>Tracheophyta</taxon>
        <taxon>Spermatophyta</taxon>
        <taxon>Magnoliopsida</taxon>
        <taxon>Liliopsida</taxon>
        <taxon>Poales</taxon>
        <taxon>Poaceae</taxon>
        <taxon>BOP clade</taxon>
        <taxon>Oryzoideae</taxon>
        <taxon>Oryzeae</taxon>
        <taxon>Oryzinae</taxon>
        <taxon>Oryza</taxon>
    </lineage>
</organism>
<evidence type="ECO:0008006" key="5">
    <source>
        <dbReference type="Google" id="ProtNLM"/>
    </source>
</evidence>
<proteinExistence type="predicted"/>
<dbReference type="PaxDb" id="65489-OBART03G20300.1"/>
<dbReference type="Gramene" id="OBART03G20300.1">
    <property type="protein sequence ID" value="OBART03G20300.1"/>
    <property type="gene ID" value="OBART03G20300"/>
</dbReference>
<dbReference type="AlphaFoldDB" id="A0A0D3FJF4"/>
<dbReference type="HOGENOM" id="CLU_171370_0_0_1"/>
<evidence type="ECO:0000313" key="4">
    <source>
        <dbReference type="Proteomes" id="UP000026960"/>
    </source>
</evidence>
<reference evidence="3" key="2">
    <citation type="submission" date="2015-03" db="UniProtKB">
        <authorList>
            <consortium name="EnsemblPlants"/>
        </authorList>
    </citation>
    <scope>IDENTIFICATION</scope>
</reference>
<feature type="chain" id="PRO_5002261865" description="Dirigent protein" evidence="2">
    <location>
        <begin position="31"/>
        <end position="102"/>
    </location>
</feature>
<evidence type="ECO:0000256" key="1">
    <source>
        <dbReference type="SAM" id="MobiDB-lite"/>
    </source>
</evidence>
<reference evidence="3" key="1">
    <citation type="journal article" date="2009" name="Rice">
        <title>De Novo Next Generation Sequencing of Plant Genomes.</title>
        <authorList>
            <person name="Rounsley S."/>
            <person name="Marri P.R."/>
            <person name="Yu Y."/>
            <person name="He R."/>
            <person name="Sisneros N."/>
            <person name="Goicoechea J.L."/>
            <person name="Lee S.J."/>
            <person name="Angelova A."/>
            <person name="Kudrna D."/>
            <person name="Luo M."/>
            <person name="Affourtit J."/>
            <person name="Desany B."/>
            <person name="Knight J."/>
            <person name="Niazi F."/>
            <person name="Egholm M."/>
            <person name="Wing R.A."/>
        </authorList>
    </citation>
    <scope>NUCLEOTIDE SEQUENCE [LARGE SCALE GENOMIC DNA]</scope>
    <source>
        <strain evidence="3">cv. IRGC 105608</strain>
    </source>
</reference>
<sequence length="102" mass="10824">MALNKSSNSISKAFFLVLIILASQVMLSHGIPLEMHRRYLLSHAADATKGVMEGTITPTEGEGFAGANDDVRPTNPGHSPGIGHAFTNNKIGRKLLLAADDV</sequence>
<evidence type="ECO:0000256" key="2">
    <source>
        <dbReference type="SAM" id="SignalP"/>
    </source>
</evidence>
<keyword evidence="2" id="KW-0732">Signal</keyword>
<accession>A0A0D3FJF4</accession>
<keyword evidence="4" id="KW-1185">Reference proteome</keyword>
<dbReference type="eggNOG" id="ENOG502R4ZI">
    <property type="taxonomic scope" value="Eukaryota"/>
</dbReference>